<proteinExistence type="predicted"/>
<evidence type="ECO:0000313" key="2">
    <source>
        <dbReference type="EMBL" id="XBH19638.1"/>
    </source>
</evidence>
<protein>
    <submittedName>
        <fullName evidence="2">DUF4097 family beta strand repeat-containing protein</fullName>
    </submittedName>
</protein>
<feature type="signal peptide" evidence="1">
    <location>
        <begin position="1"/>
        <end position="20"/>
    </location>
</feature>
<gene>
    <name evidence="2" type="ORF">P8935_10040</name>
</gene>
<sequence length="228" mass="23645">MNLRKGCALLLVGALPASLAGCRGYGSHFVDSGMSDSTKGTSGELIINKMGGGIDVANAPHGATLNTMGGGIHVGNVASFARIKTMGGGVDVDHASGSVDATTMGGEITIGTSEGPVKATSMGGGITVHEIGSSGQERDIQLTSKGGDIQLTVPKDFPMEVKITLAYTRTDKQYRITQHAGLDVRESDNWDNSFGTPRKYIRARGIVGSGLNHVTIETINGNVTLNQE</sequence>
<dbReference type="PROSITE" id="PS51257">
    <property type="entry name" value="PROKAR_LIPOPROTEIN"/>
    <property type="match status" value="1"/>
</dbReference>
<dbReference type="AlphaFoldDB" id="A0AAU7DQW8"/>
<organism evidence="2">
    <name type="scientific">Telmatobacter sp. DSM 110680</name>
    <dbReference type="NCBI Taxonomy" id="3036704"/>
    <lineage>
        <taxon>Bacteria</taxon>
        <taxon>Pseudomonadati</taxon>
        <taxon>Acidobacteriota</taxon>
        <taxon>Terriglobia</taxon>
        <taxon>Terriglobales</taxon>
        <taxon>Acidobacteriaceae</taxon>
        <taxon>Telmatobacter</taxon>
    </lineage>
</organism>
<reference evidence="2" key="1">
    <citation type="submission" date="2023-03" db="EMBL/GenBank/DDBJ databases">
        <title>Edaphobacter sp.</title>
        <authorList>
            <person name="Huber K.J."/>
            <person name="Papendorf J."/>
            <person name="Pilke C."/>
            <person name="Bunk B."/>
            <person name="Sproeer C."/>
            <person name="Pester M."/>
        </authorList>
    </citation>
    <scope>NUCLEOTIDE SEQUENCE</scope>
    <source>
        <strain evidence="2">DSM 110680</strain>
    </source>
</reference>
<name>A0AAU7DQW8_9BACT</name>
<accession>A0AAU7DQW8</accession>
<dbReference type="EMBL" id="CP121196">
    <property type="protein sequence ID" value="XBH19638.1"/>
    <property type="molecule type" value="Genomic_DNA"/>
</dbReference>
<feature type="chain" id="PRO_5043380564" evidence="1">
    <location>
        <begin position="21"/>
        <end position="228"/>
    </location>
</feature>
<keyword evidence="1" id="KW-0732">Signal</keyword>
<dbReference type="RefSeq" id="WP_348264858.1">
    <property type="nucleotide sequence ID" value="NZ_CP121196.1"/>
</dbReference>
<evidence type="ECO:0000256" key="1">
    <source>
        <dbReference type="SAM" id="SignalP"/>
    </source>
</evidence>